<name>A0A1G9GF69_9ACTN</name>
<feature type="compositionally biased region" description="Low complexity" evidence="1">
    <location>
        <begin position="403"/>
        <end position="417"/>
    </location>
</feature>
<evidence type="ECO:0000256" key="3">
    <source>
        <dbReference type="SAM" id="SignalP"/>
    </source>
</evidence>
<dbReference type="EMBL" id="FNFB01000014">
    <property type="protein sequence ID" value="SDK99277.1"/>
    <property type="molecule type" value="Genomic_DNA"/>
</dbReference>
<dbReference type="Proteomes" id="UP000198683">
    <property type="component" value="Unassembled WGS sequence"/>
</dbReference>
<evidence type="ECO:0000313" key="4">
    <source>
        <dbReference type="EMBL" id="SDK99277.1"/>
    </source>
</evidence>
<feature type="region of interest" description="Disordered" evidence="1">
    <location>
        <begin position="403"/>
        <end position="439"/>
    </location>
</feature>
<reference evidence="4 5" key="1">
    <citation type="submission" date="2016-10" db="EMBL/GenBank/DDBJ databases">
        <authorList>
            <person name="de Groot N.N."/>
        </authorList>
    </citation>
    <scope>NUCLEOTIDE SEQUENCE [LARGE SCALE GENOMIC DNA]</scope>
    <source>
        <strain evidence="4 5">CGMCC 4.5681</strain>
    </source>
</reference>
<protein>
    <submittedName>
        <fullName evidence="4">Uncharacterized protein</fullName>
    </submittedName>
</protein>
<feature type="chain" id="PRO_5011758858" evidence="3">
    <location>
        <begin position="32"/>
        <end position="477"/>
    </location>
</feature>
<dbReference type="AlphaFoldDB" id="A0A1G9GF69"/>
<keyword evidence="5" id="KW-1185">Reference proteome</keyword>
<keyword evidence="2" id="KW-0812">Transmembrane</keyword>
<feature type="region of interest" description="Disordered" evidence="1">
    <location>
        <begin position="338"/>
        <end position="391"/>
    </location>
</feature>
<dbReference type="Gene3D" id="2.60.120.260">
    <property type="entry name" value="Galactose-binding domain-like"/>
    <property type="match status" value="1"/>
</dbReference>
<sequence length="477" mass="49902">MKRLRKALIAASVGSAATLGMVVLPQVPASAAPADVVVDYLCDPVGASSIVRNGPVKLTTNLTFATDLSVGDPLNLTWKLAYADDPRRLQAPGYFGEGGEVHAKGNVTHRSSWQGILQPRGVSDSHGPLEPDDTLMLPEMINDPGQVGRAGTISLTPGNIELDFTPPDGEVVVNDGDDADNPSDMRIVYSSNGWESKDDLPASENHVHNDLHETANEGATAMLTFVGTGVKYIGPTDKDSSKVKIHLDDLPVATIDPSRDESDVPVNDDLDGGKTLWEWSGLNYGKHTIKIEKVSGEGFMWVDAFEVSTTTAQTPTGYHSALCKPIDNPPTIVVTVGERAEPTDPPGEDPGGEEPPDDEEPPGGGDEDPENPPGGDEQQPPGGGGNQIEDGLGQVIVNPQVSTSASVTPTSASPTATKYYRAQVARTPRGGVDTGEAPEENEVPYGLMAVGMVVVMGTAGGGLLMRRRGAAHAGGAS</sequence>
<feature type="compositionally biased region" description="Acidic residues" evidence="1">
    <location>
        <begin position="346"/>
        <end position="370"/>
    </location>
</feature>
<feature type="transmembrane region" description="Helical" evidence="2">
    <location>
        <begin position="445"/>
        <end position="465"/>
    </location>
</feature>
<evidence type="ECO:0000256" key="1">
    <source>
        <dbReference type="SAM" id="MobiDB-lite"/>
    </source>
</evidence>
<evidence type="ECO:0000256" key="2">
    <source>
        <dbReference type="SAM" id="Phobius"/>
    </source>
</evidence>
<dbReference type="STRING" id="683260.SAMN05421874_11431"/>
<gene>
    <name evidence="4" type="ORF">SAMN05421874_11431</name>
</gene>
<keyword evidence="3" id="KW-0732">Signal</keyword>
<organism evidence="4 5">
    <name type="scientific">Nonomuraea maritima</name>
    <dbReference type="NCBI Taxonomy" id="683260"/>
    <lineage>
        <taxon>Bacteria</taxon>
        <taxon>Bacillati</taxon>
        <taxon>Actinomycetota</taxon>
        <taxon>Actinomycetes</taxon>
        <taxon>Streptosporangiales</taxon>
        <taxon>Streptosporangiaceae</taxon>
        <taxon>Nonomuraea</taxon>
    </lineage>
</organism>
<dbReference type="OrthoDB" id="3535985at2"/>
<keyword evidence="2" id="KW-1133">Transmembrane helix</keyword>
<evidence type="ECO:0000313" key="5">
    <source>
        <dbReference type="Proteomes" id="UP000198683"/>
    </source>
</evidence>
<proteinExistence type="predicted"/>
<keyword evidence="2" id="KW-0472">Membrane</keyword>
<accession>A0A1G9GF69</accession>
<feature type="signal peptide" evidence="3">
    <location>
        <begin position="1"/>
        <end position="31"/>
    </location>
</feature>